<organism evidence="1 2">
    <name type="scientific">Lipomyces kononenkoae</name>
    <name type="common">Yeast</name>
    <dbReference type="NCBI Taxonomy" id="34357"/>
    <lineage>
        <taxon>Eukaryota</taxon>
        <taxon>Fungi</taxon>
        <taxon>Dikarya</taxon>
        <taxon>Ascomycota</taxon>
        <taxon>Saccharomycotina</taxon>
        <taxon>Lipomycetes</taxon>
        <taxon>Lipomycetales</taxon>
        <taxon>Lipomycetaceae</taxon>
        <taxon>Lipomyces</taxon>
    </lineage>
</organism>
<reference evidence="2" key="1">
    <citation type="journal article" date="2024" name="Front. Bioeng. Biotechnol.">
        <title>Genome-scale model development and genomic sequencing of the oleaginous clade Lipomyces.</title>
        <authorList>
            <person name="Czajka J.J."/>
            <person name="Han Y."/>
            <person name="Kim J."/>
            <person name="Mondo S.J."/>
            <person name="Hofstad B.A."/>
            <person name="Robles A."/>
            <person name="Haridas S."/>
            <person name="Riley R."/>
            <person name="LaButti K."/>
            <person name="Pangilinan J."/>
            <person name="Andreopoulos W."/>
            <person name="Lipzen A."/>
            <person name="Yan J."/>
            <person name="Wang M."/>
            <person name="Ng V."/>
            <person name="Grigoriev I.V."/>
            <person name="Spatafora J.W."/>
            <person name="Magnuson J.K."/>
            <person name="Baker S.E."/>
            <person name="Pomraning K.R."/>
        </authorList>
    </citation>
    <scope>NUCLEOTIDE SEQUENCE [LARGE SCALE GENOMIC DNA]</scope>
    <source>
        <strain evidence="2">CBS 7786</strain>
    </source>
</reference>
<comment type="caution">
    <text evidence="1">The sequence shown here is derived from an EMBL/GenBank/DDBJ whole genome shotgun (WGS) entry which is preliminary data.</text>
</comment>
<evidence type="ECO:0000313" key="2">
    <source>
        <dbReference type="Proteomes" id="UP001433508"/>
    </source>
</evidence>
<evidence type="ECO:0000313" key="1">
    <source>
        <dbReference type="EMBL" id="KAK9234306.1"/>
    </source>
</evidence>
<name>A0ACC3SSG2_LIPKO</name>
<proteinExistence type="predicted"/>
<sequence>MSKALEIVNADIQSSIEASTSGLGPSPRICAFCKTEYGKYSCPRCRQLYCSVACYKSEKHQTCASSFYRDSVQDAKGAVAGDDVSLQMSTSEKRRLLELVNEYEIDAQERPLGDLEDLVKCASNVEPQSADRIRTHDDENGKDDSKVEREQEKWREDLEDRLMDLDVESAEFEDTWTRLTIREQADFISLAQEHERHAGEQL</sequence>
<keyword evidence="2" id="KW-1185">Reference proteome</keyword>
<protein>
    <submittedName>
        <fullName evidence="1">Uncharacterized protein</fullName>
    </submittedName>
</protein>
<gene>
    <name evidence="1" type="ORF">V1525DRAFT_413473</name>
</gene>
<dbReference type="EMBL" id="MU971489">
    <property type="protein sequence ID" value="KAK9234306.1"/>
    <property type="molecule type" value="Genomic_DNA"/>
</dbReference>
<accession>A0ACC3SSG2</accession>
<dbReference type="Proteomes" id="UP001433508">
    <property type="component" value="Unassembled WGS sequence"/>
</dbReference>